<proteinExistence type="predicted"/>
<reference evidence="1 2" key="1">
    <citation type="submission" date="2020-07" db="EMBL/GenBank/DDBJ databases">
        <title>Genomic Encyclopedia of Type Strains, Phase IV (KMG-IV): sequencing the most valuable type-strain genomes for metagenomic binning, comparative biology and taxonomic classification.</title>
        <authorList>
            <person name="Goeker M."/>
        </authorList>
    </citation>
    <scope>NUCLEOTIDE SEQUENCE [LARGE SCALE GENOMIC DNA]</scope>
    <source>
        <strain evidence="1 2">DSM 25220</strain>
    </source>
</reference>
<dbReference type="EMBL" id="JACDUU010000004">
    <property type="protein sequence ID" value="MBA2871671.1"/>
    <property type="molecule type" value="Genomic_DNA"/>
</dbReference>
<sequence length="134" mass="15808">MYKKWFALTVFIVQVIVGSIHVYGQATHLPATYQLTYDLQKVDAPFVIYTWEETRVMEYLDADFIHKRVLHFDIFLQGKVNYKHATIYLTDHVVKGFTEQGVSLERHLRKVKTYQSSTLADPIYGEITLYEWID</sequence>
<keyword evidence="2" id="KW-1185">Reference proteome</keyword>
<comment type="caution">
    <text evidence="1">The sequence shown here is derived from an EMBL/GenBank/DDBJ whole genome shotgun (WGS) entry which is preliminary data.</text>
</comment>
<protein>
    <submittedName>
        <fullName evidence="1">Uncharacterized protein</fullName>
    </submittedName>
</protein>
<accession>A0A7W0BUV2</accession>
<gene>
    <name evidence="1" type="ORF">HNQ85_001946</name>
</gene>
<dbReference type="AlphaFoldDB" id="A0A7W0BUV2"/>
<evidence type="ECO:0000313" key="1">
    <source>
        <dbReference type="EMBL" id="MBA2871671.1"/>
    </source>
</evidence>
<dbReference type="RefSeq" id="WP_246326834.1">
    <property type="nucleotide sequence ID" value="NZ_JACDUU010000004.1"/>
</dbReference>
<name>A0A7W0BUV2_9BACL</name>
<dbReference type="Proteomes" id="UP000580891">
    <property type="component" value="Unassembled WGS sequence"/>
</dbReference>
<evidence type="ECO:0000313" key="2">
    <source>
        <dbReference type="Proteomes" id="UP000580891"/>
    </source>
</evidence>
<organism evidence="1 2">
    <name type="scientific">[Anoxybacillus] calidus</name>
    <dbReference type="NCBI Taxonomy" id="575178"/>
    <lineage>
        <taxon>Bacteria</taxon>
        <taxon>Bacillati</taxon>
        <taxon>Bacillota</taxon>
        <taxon>Bacilli</taxon>
        <taxon>Bacillales</taxon>
        <taxon>Anoxybacillaceae</taxon>
        <taxon>Paranoxybacillus</taxon>
    </lineage>
</organism>